<feature type="compositionally biased region" description="Low complexity" evidence="1">
    <location>
        <begin position="159"/>
        <end position="172"/>
    </location>
</feature>
<proteinExistence type="predicted"/>
<feature type="transmembrane region" description="Helical" evidence="2">
    <location>
        <begin position="34"/>
        <end position="52"/>
    </location>
</feature>
<comment type="caution">
    <text evidence="3">The sequence shown here is derived from an EMBL/GenBank/DDBJ whole genome shotgun (WGS) entry which is preliminary data.</text>
</comment>
<keyword evidence="2" id="KW-0472">Membrane</keyword>
<sequence>MIAALVIAPLAWLLLAFGQERSIRALSPEGTGDLVRPAVCLAAAGLLLGLLATLRFSPLGAFVAGLAYAGSYLAAVANPDGVLDAFPSSVTIAGRDADPTTPLRTGTALLLGALLLLGVVSVGRWRQWPARQDADADPPASELPLRADRPLGVDGLGLAPAARTAEPEPAWAGGDGWGAGRHTAEPDLVARHASRTSRPYA</sequence>
<reference evidence="3 4" key="1">
    <citation type="submission" date="2020-03" db="EMBL/GenBank/DDBJ databases">
        <title>Whole genome shotgun sequence of Phytohabitans rumicis NBRC 108638.</title>
        <authorList>
            <person name="Komaki H."/>
            <person name="Tamura T."/>
        </authorList>
    </citation>
    <scope>NUCLEOTIDE SEQUENCE [LARGE SCALE GENOMIC DNA]</scope>
    <source>
        <strain evidence="3 4">NBRC 108638</strain>
    </source>
</reference>
<keyword evidence="2" id="KW-1133">Transmembrane helix</keyword>
<protein>
    <submittedName>
        <fullName evidence="3">Uncharacterized protein</fullName>
    </submittedName>
</protein>
<keyword evidence="2" id="KW-0812">Transmembrane</keyword>
<reference evidence="3 4" key="2">
    <citation type="submission" date="2020-03" db="EMBL/GenBank/DDBJ databases">
        <authorList>
            <person name="Ichikawa N."/>
            <person name="Kimura A."/>
            <person name="Kitahashi Y."/>
            <person name="Uohara A."/>
        </authorList>
    </citation>
    <scope>NUCLEOTIDE SEQUENCE [LARGE SCALE GENOMIC DNA]</scope>
    <source>
        <strain evidence="3 4">NBRC 108638</strain>
    </source>
</reference>
<evidence type="ECO:0000256" key="1">
    <source>
        <dbReference type="SAM" id="MobiDB-lite"/>
    </source>
</evidence>
<evidence type="ECO:0000256" key="2">
    <source>
        <dbReference type="SAM" id="Phobius"/>
    </source>
</evidence>
<dbReference type="Proteomes" id="UP000482960">
    <property type="component" value="Unassembled WGS sequence"/>
</dbReference>
<evidence type="ECO:0000313" key="3">
    <source>
        <dbReference type="EMBL" id="GFJ92855.1"/>
    </source>
</evidence>
<dbReference type="AlphaFoldDB" id="A0A6V8LJR0"/>
<evidence type="ECO:0000313" key="4">
    <source>
        <dbReference type="Proteomes" id="UP000482960"/>
    </source>
</evidence>
<gene>
    <name evidence="3" type="ORF">Prum_064970</name>
</gene>
<dbReference type="EMBL" id="BLPG01000001">
    <property type="protein sequence ID" value="GFJ92855.1"/>
    <property type="molecule type" value="Genomic_DNA"/>
</dbReference>
<keyword evidence="4" id="KW-1185">Reference proteome</keyword>
<feature type="transmembrane region" description="Helical" evidence="2">
    <location>
        <begin position="59"/>
        <end position="77"/>
    </location>
</feature>
<name>A0A6V8LJR0_9ACTN</name>
<feature type="region of interest" description="Disordered" evidence="1">
    <location>
        <begin position="156"/>
        <end position="201"/>
    </location>
</feature>
<feature type="transmembrane region" description="Helical" evidence="2">
    <location>
        <begin position="103"/>
        <end position="122"/>
    </location>
</feature>
<organism evidence="3 4">
    <name type="scientific">Phytohabitans rumicis</name>
    <dbReference type="NCBI Taxonomy" id="1076125"/>
    <lineage>
        <taxon>Bacteria</taxon>
        <taxon>Bacillati</taxon>
        <taxon>Actinomycetota</taxon>
        <taxon>Actinomycetes</taxon>
        <taxon>Micromonosporales</taxon>
        <taxon>Micromonosporaceae</taxon>
    </lineage>
</organism>
<accession>A0A6V8LJR0</accession>